<protein>
    <submittedName>
        <fullName evidence="1">Uncharacterized protein</fullName>
    </submittedName>
</protein>
<dbReference type="EMBL" id="PZFQ01000002">
    <property type="protein sequence ID" value="PTI77482.1"/>
    <property type="molecule type" value="Genomic_DNA"/>
</dbReference>
<reference evidence="1 2" key="1">
    <citation type="journal article" date="2016" name="Front. Microbiol.">
        <title>Comprehensive Phylogenetic Analysis of Bovine Non-aureus Staphylococci Species Based on Whole-Genome Sequencing.</title>
        <authorList>
            <person name="Naushad S."/>
            <person name="Barkema H.W."/>
            <person name="Luby C."/>
            <person name="Condas L.A."/>
            <person name="Nobrega D.B."/>
            <person name="Carson D.A."/>
            <person name="De Buck J."/>
        </authorList>
    </citation>
    <scope>NUCLEOTIDE SEQUENCE [LARGE SCALE GENOMIC DNA]</scope>
    <source>
        <strain evidence="1 2">SNUC 1231</strain>
    </source>
</reference>
<dbReference type="Proteomes" id="UP000241960">
    <property type="component" value="Unassembled WGS sequence"/>
</dbReference>
<comment type="caution">
    <text evidence="1">The sequence shown here is derived from an EMBL/GenBank/DDBJ whole genome shotgun (WGS) entry which is preliminary data.</text>
</comment>
<dbReference type="AlphaFoldDB" id="A0A9Q6HRL5"/>
<evidence type="ECO:0000313" key="1">
    <source>
        <dbReference type="EMBL" id="PTI77482.1"/>
    </source>
</evidence>
<name>A0A9Q6HRL5_9STAP</name>
<organism evidence="1 2">
    <name type="scientific">Staphylococcus succinus</name>
    <dbReference type="NCBI Taxonomy" id="61015"/>
    <lineage>
        <taxon>Bacteria</taxon>
        <taxon>Bacillati</taxon>
        <taxon>Bacillota</taxon>
        <taxon>Bacilli</taxon>
        <taxon>Bacillales</taxon>
        <taxon>Staphylococcaceae</taxon>
        <taxon>Staphylococcus</taxon>
    </lineage>
</organism>
<proteinExistence type="predicted"/>
<gene>
    <name evidence="1" type="ORF">BU058_00645</name>
</gene>
<accession>A0A9Q6HRL5</accession>
<dbReference type="RefSeq" id="WP_073505499.1">
    <property type="nucleotide sequence ID" value="NZ_CP018199.1"/>
</dbReference>
<evidence type="ECO:0000313" key="2">
    <source>
        <dbReference type="Proteomes" id="UP000241960"/>
    </source>
</evidence>
<sequence>MKTLFKGAIAIVLILGVVKTFQEHDVATEATTYYNQIKSGEIIQNVENLNFDSLKNMNFDNLKPSDFF</sequence>